<keyword evidence="1" id="KW-0812">Transmembrane</keyword>
<feature type="transmembrane region" description="Helical" evidence="1">
    <location>
        <begin position="73"/>
        <end position="93"/>
    </location>
</feature>
<reference evidence="2" key="1">
    <citation type="journal article" date="2020" name="Nature">
        <title>Giant virus diversity and host interactions through global metagenomics.</title>
        <authorList>
            <person name="Schulz F."/>
            <person name="Roux S."/>
            <person name="Paez-Espino D."/>
            <person name="Jungbluth S."/>
            <person name="Walsh D.A."/>
            <person name="Denef V.J."/>
            <person name="McMahon K.D."/>
            <person name="Konstantinidis K.T."/>
            <person name="Eloe-Fadrosh E.A."/>
            <person name="Kyrpides N.C."/>
            <person name="Woyke T."/>
        </authorList>
    </citation>
    <scope>NUCLEOTIDE SEQUENCE</scope>
    <source>
        <strain evidence="2">GVMAG-M-3300023179-91</strain>
    </source>
</reference>
<evidence type="ECO:0000313" key="2">
    <source>
        <dbReference type="EMBL" id="QHT78186.1"/>
    </source>
</evidence>
<accession>A0A6C0HDE4</accession>
<keyword evidence="1" id="KW-1133">Transmembrane helix</keyword>
<feature type="transmembrane region" description="Helical" evidence="1">
    <location>
        <begin position="35"/>
        <end position="52"/>
    </location>
</feature>
<proteinExistence type="predicted"/>
<sequence length="249" mass="26830">MESFDETSKSASSKTGFFKHIFNFDDDIKAEVLNLIQYSLLAIIPVVILNKLSQKYVPEADEEKGSLEILAEVVIQLLVIFLGLFFTNRLIIYVPTYSGVKYPDFSSIPLILSVLLITLSLQTKLGEKVSILTDRIAELWDGSVSSGKKVATKGKGSVKVSQPISGQGQSQNVMQSQMDAVSQSLYSTPISQLPTISAEQKAPDYNAMYQNTYTPMPGAATPGEGFQSMEPMAANAGGSAFGSAFGGGF</sequence>
<dbReference type="AlphaFoldDB" id="A0A6C0HDE4"/>
<evidence type="ECO:0000256" key="1">
    <source>
        <dbReference type="SAM" id="Phobius"/>
    </source>
</evidence>
<keyword evidence="1" id="KW-0472">Membrane</keyword>
<protein>
    <submittedName>
        <fullName evidence="2">Uncharacterized protein</fullName>
    </submittedName>
</protein>
<name>A0A6C0HDE4_9ZZZZ</name>
<dbReference type="EMBL" id="MN739929">
    <property type="protein sequence ID" value="QHT78186.1"/>
    <property type="molecule type" value="Genomic_DNA"/>
</dbReference>
<organism evidence="2">
    <name type="scientific">viral metagenome</name>
    <dbReference type="NCBI Taxonomy" id="1070528"/>
    <lineage>
        <taxon>unclassified sequences</taxon>
        <taxon>metagenomes</taxon>
        <taxon>organismal metagenomes</taxon>
    </lineage>
</organism>